<accession>A0A510JQL4</accession>
<dbReference type="STRING" id="1122172.GCA_000373045_01446"/>
<evidence type="ECO:0000313" key="2">
    <source>
        <dbReference type="Proteomes" id="UP000322617"/>
    </source>
</evidence>
<dbReference type="AlphaFoldDB" id="A0A510JQL4"/>
<sequence>MVMRIEKNKLILCDLDETLFDTLEVNYQSYKKY</sequence>
<keyword evidence="2" id="KW-1185">Reference proteome</keyword>
<dbReference type="KEGG" id="lsz:JCM16776_1896"/>
<evidence type="ECO:0000313" key="1">
    <source>
        <dbReference type="EMBL" id="BBM41650.1"/>
    </source>
</evidence>
<dbReference type="Proteomes" id="UP000322617">
    <property type="component" value="Chromosome"/>
</dbReference>
<proteinExistence type="predicted"/>
<protein>
    <submittedName>
        <fullName evidence="1">Uncharacterized protein</fullName>
    </submittedName>
</protein>
<dbReference type="EMBL" id="AP019827">
    <property type="protein sequence ID" value="BBM41650.1"/>
    <property type="molecule type" value="Genomic_DNA"/>
</dbReference>
<gene>
    <name evidence="1" type="ORF">JCM16776_1896</name>
</gene>
<name>A0A510JQL4_9FUSO</name>
<organism evidence="1 2">
    <name type="scientific">Leptotrichia shahii</name>
    <dbReference type="NCBI Taxonomy" id="157691"/>
    <lineage>
        <taxon>Bacteria</taxon>
        <taxon>Fusobacteriati</taxon>
        <taxon>Fusobacteriota</taxon>
        <taxon>Fusobacteriia</taxon>
        <taxon>Fusobacteriales</taxon>
        <taxon>Leptotrichiaceae</taxon>
        <taxon>Leptotrichia</taxon>
    </lineage>
</organism>
<reference evidence="1 2" key="1">
    <citation type="submission" date="2019-07" db="EMBL/GenBank/DDBJ databases">
        <title>Complete Genome Sequence of Leptotrichia shahii Strain JCM 16776.</title>
        <authorList>
            <person name="Watanabe S."/>
            <person name="Cui L."/>
        </authorList>
    </citation>
    <scope>NUCLEOTIDE SEQUENCE [LARGE SCALE GENOMIC DNA]</scope>
    <source>
        <strain evidence="1 2">JCM16776</strain>
    </source>
</reference>